<dbReference type="SMART" id="SM00020">
    <property type="entry name" value="Tryp_SPc"/>
    <property type="match status" value="2"/>
</dbReference>
<proteinExistence type="predicted"/>
<keyword evidence="4" id="KW-1015">Disulfide bond</keyword>
<evidence type="ECO:0000256" key="4">
    <source>
        <dbReference type="ARBA" id="ARBA00023157"/>
    </source>
</evidence>
<evidence type="ECO:0000256" key="2">
    <source>
        <dbReference type="ARBA" id="ARBA00022801"/>
    </source>
</evidence>
<dbReference type="InterPro" id="IPR001254">
    <property type="entry name" value="Trypsin_dom"/>
</dbReference>
<dbReference type="AlphaFoldDB" id="A0A7R8D2U6"/>
<keyword evidence="1" id="KW-0645">Protease</keyword>
<dbReference type="GO" id="GO:0006508">
    <property type="term" value="P:proteolysis"/>
    <property type="evidence" value="ECO:0007669"/>
    <property type="project" value="UniProtKB-KW"/>
</dbReference>
<sequence length="545" mass="57203">MIKKLSVYKNSSISTDHHTVTMLRFSSLHFNEKVKPIALPEKEQEFIGDVVVSGWGTISSSGPPSPVLKAVTVQVVSDEDCSDAYYGSIDETMICAAAPGKDSCQGDSGGPLAQDGTLSSLHFNEKVKPIALPEKDQEFIGDSSLHFNEKVKPIALPEKDQEFIGDVVVSGWGTISSSGPPSPVLKAVTVQVVSDEDCSDAYYGSIDETMICAAAPGKDSCQGDSGGPLAQDGTLSSLHFNEKVKPIALPEKDQEFIGDVVVSGWGTISSSGPPSPVLKAVTVQVVSDEDCSDAYYGSIDETMICAAAPGKDSCQGDSGGPLAQDGTLSSLHFNEKVKPIALPEKDQEFIGDVVVSGWGTISSSGPPSPVLKAVTVQVVSDEDCSDAYYGSIDESMICAAAPGKDSCQGDSGGPLAQDGTLSSLHFNEKVKPIALPEKDQEFIVLKAVTVQVVSDEDCSDAYYGSIDETMICAAAPGKDSCQGDSGGPLAQDGTLVANDMILTSTDRKKSDDSPPGVTLPHPETLTFPLNFLFFLGRFTASTLLM</sequence>
<dbReference type="PROSITE" id="PS00135">
    <property type="entry name" value="TRYPSIN_SER"/>
    <property type="match status" value="4"/>
</dbReference>
<keyword evidence="7" id="KW-1185">Reference proteome</keyword>
<dbReference type="PANTHER" id="PTHR24276:SF91">
    <property type="entry name" value="AT26814P-RELATED"/>
    <property type="match status" value="1"/>
</dbReference>
<dbReference type="InterPro" id="IPR043504">
    <property type="entry name" value="Peptidase_S1_PA_chymotrypsin"/>
</dbReference>
<evidence type="ECO:0000256" key="1">
    <source>
        <dbReference type="ARBA" id="ARBA00022670"/>
    </source>
</evidence>
<organism evidence="6 7">
    <name type="scientific">Lepeophtheirus salmonis</name>
    <name type="common">Salmon louse</name>
    <name type="synonym">Caligus salmonis</name>
    <dbReference type="NCBI Taxonomy" id="72036"/>
    <lineage>
        <taxon>Eukaryota</taxon>
        <taxon>Metazoa</taxon>
        <taxon>Ecdysozoa</taxon>
        <taxon>Arthropoda</taxon>
        <taxon>Crustacea</taxon>
        <taxon>Multicrustacea</taxon>
        <taxon>Hexanauplia</taxon>
        <taxon>Copepoda</taxon>
        <taxon>Siphonostomatoida</taxon>
        <taxon>Caligidae</taxon>
        <taxon>Lepeophtheirus</taxon>
    </lineage>
</organism>
<feature type="domain" description="Peptidase S1" evidence="5">
    <location>
        <begin position="322"/>
        <end position="506"/>
    </location>
</feature>
<protein>
    <submittedName>
        <fullName evidence="6">PRSS1_2_3</fullName>
        <ecNumber evidence="6">3.4.21.4</ecNumber>
    </submittedName>
</protein>
<dbReference type="Gene3D" id="2.40.10.10">
    <property type="entry name" value="Trypsin-like serine proteases"/>
    <property type="match status" value="5"/>
</dbReference>
<evidence type="ECO:0000313" key="6">
    <source>
        <dbReference type="EMBL" id="CAF2977624.1"/>
    </source>
</evidence>
<dbReference type="Proteomes" id="UP000675881">
    <property type="component" value="Chromosome 6"/>
</dbReference>
<dbReference type="GO" id="GO:0004252">
    <property type="term" value="F:serine-type endopeptidase activity"/>
    <property type="evidence" value="ECO:0007669"/>
    <property type="project" value="UniProtKB-EC"/>
</dbReference>
<evidence type="ECO:0000313" key="7">
    <source>
        <dbReference type="Proteomes" id="UP000675881"/>
    </source>
</evidence>
<name>A0A7R8D2U6_LEPSM</name>
<dbReference type="Pfam" id="PF00089">
    <property type="entry name" value="Trypsin"/>
    <property type="match status" value="5"/>
</dbReference>
<dbReference type="EC" id="3.4.21.4" evidence="6"/>
<evidence type="ECO:0000259" key="5">
    <source>
        <dbReference type="PROSITE" id="PS50240"/>
    </source>
</evidence>
<dbReference type="InterPro" id="IPR009003">
    <property type="entry name" value="Peptidase_S1_PA"/>
</dbReference>
<accession>A0A7R8D2U6</accession>
<dbReference type="PANTHER" id="PTHR24276">
    <property type="entry name" value="POLYSERASE-RELATED"/>
    <property type="match status" value="1"/>
</dbReference>
<keyword evidence="3" id="KW-0720">Serine protease</keyword>
<reference evidence="6" key="1">
    <citation type="submission" date="2021-02" db="EMBL/GenBank/DDBJ databases">
        <authorList>
            <person name="Bekaert M."/>
        </authorList>
    </citation>
    <scope>NUCLEOTIDE SEQUENCE</scope>
    <source>
        <strain evidence="6">IoA-00</strain>
    </source>
</reference>
<evidence type="ECO:0000256" key="3">
    <source>
        <dbReference type="ARBA" id="ARBA00022825"/>
    </source>
</evidence>
<feature type="domain" description="Peptidase S1" evidence="5">
    <location>
        <begin position="51"/>
        <end position="304"/>
    </location>
</feature>
<dbReference type="SUPFAM" id="SSF50494">
    <property type="entry name" value="Trypsin-like serine proteases"/>
    <property type="match status" value="5"/>
</dbReference>
<dbReference type="InterPro" id="IPR050430">
    <property type="entry name" value="Peptidase_S1"/>
</dbReference>
<dbReference type="InterPro" id="IPR033116">
    <property type="entry name" value="TRYPSIN_SER"/>
</dbReference>
<dbReference type="EMBL" id="HG994585">
    <property type="protein sequence ID" value="CAF2977624.1"/>
    <property type="molecule type" value="Genomic_DNA"/>
</dbReference>
<keyword evidence="2 6" id="KW-0378">Hydrolase</keyword>
<gene>
    <name evidence="6" type="ORF">LSAA_11384</name>
</gene>
<dbReference type="PROSITE" id="PS50240">
    <property type="entry name" value="TRYPSIN_DOM"/>
    <property type="match status" value="2"/>
</dbReference>